<dbReference type="SUPFAM" id="SSF50978">
    <property type="entry name" value="WD40 repeat-like"/>
    <property type="match status" value="2"/>
</dbReference>
<protein>
    <submittedName>
        <fullName evidence="6">OLC1v1031063C1</fullName>
    </submittedName>
</protein>
<dbReference type="PANTHER" id="PTHR44083:SF5">
    <property type="entry name" value="PROTEIN TOPLESS-RELATED PROTEIN 2"/>
    <property type="match status" value="1"/>
</dbReference>
<dbReference type="Gene3D" id="2.130.10.10">
    <property type="entry name" value="YVTN repeat-like/Quinoprotein amine dehydrogenase"/>
    <property type="match status" value="4"/>
</dbReference>
<dbReference type="GO" id="GO:0006355">
    <property type="term" value="P:regulation of DNA-templated transcription"/>
    <property type="evidence" value="ECO:0007669"/>
    <property type="project" value="InterPro"/>
</dbReference>
<organism evidence="6 7">
    <name type="scientific">Oldenlandia corymbosa var. corymbosa</name>
    <dbReference type="NCBI Taxonomy" id="529605"/>
    <lineage>
        <taxon>Eukaryota</taxon>
        <taxon>Viridiplantae</taxon>
        <taxon>Streptophyta</taxon>
        <taxon>Embryophyta</taxon>
        <taxon>Tracheophyta</taxon>
        <taxon>Spermatophyta</taxon>
        <taxon>Magnoliopsida</taxon>
        <taxon>eudicotyledons</taxon>
        <taxon>Gunneridae</taxon>
        <taxon>Pentapetalae</taxon>
        <taxon>asterids</taxon>
        <taxon>lamiids</taxon>
        <taxon>Gentianales</taxon>
        <taxon>Rubiaceae</taxon>
        <taxon>Rubioideae</taxon>
        <taxon>Spermacoceae</taxon>
        <taxon>Hedyotis-Oldenlandia complex</taxon>
        <taxon>Oldenlandia</taxon>
    </lineage>
</organism>
<feature type="region of interest" description="Disordered" evidence="4">
    <location>
        <begin position="1093"/>
        <end position="1130"/>
    </location>
</feature>
<dbReference type="InterPro" id="IPR006594">
    <property type="entry name" value="LisH"/>
</dbReference>
<feature type="compositionally biased region" description="Polar residues" evidence="4">
    <location>
        <begin position="1103"/>
        <end position="1130"/>
    </location>
</feature>
<dbReference type="PROSITE" id="PS50294">
    <property type="entry name" value="WD_REPEATS_REGION"/>
    <property type="match status" value="1"/>
</dbReference>
<dbReference type="InterPro" id="IPR054080">
    <property type="entry name" value="TPR1-like_2nd"/>
</dbReference>
<evidence type="ECO:0000256" key="4">
    <source>
        <dbReference type="SAM" id="MobiDB-lite"/>
    </source>
</evidence>
<keyword evidence="7" id="KW-1185">Reference proteome</keyword>
<dbReference type="InterPro" id="IPR048419">
    <property type="entry name" value="Topless_Znf"/>
</dbReference>
<dbReference type="InterPro" id="IPR001680">
    <property type="entry name" value="WD40_rpt"/>
</dbReference>
<evidence type="ECO:0000313" key="6">
    <source>
        <dbReference type="EMBL" id="CAI9095179.1"/>
    </source>
</evidence>
<feature type="repeat" description="WD" evidence="3">
    <location>
        <begin position="914"/>
        <end position="953"/>
    </location>
</feature>
<evidence type="ECO:0000259" key="5">
    <source>
        <dbReference type="PROSITE" id="PS50897"/>
    </source>
</evidence>
<keyword evidence="1 3" id="KW-0853">WD repeat</keyword>
<dbReference type="PROSITE" id="PS50082">
    <property type="entry name" value="WD_REPEATS_2"/>
    <property type="match status" value="2"/>
</dbReference>
<dbReference type="Pfam" id="PF17814">
    <property type="entry name" value="LisH_TPL"/>
    <property type="match status" value="1"/>
</dbReference>
<gene>
    <name evidence="6" type="ORF">OLC1_LOCUS6204</name>
</gene>
<reference evidence="6" key="1">
    <citation type="submission" date="2023-03" db="EMBL/GenBank/DDBJ databases">
        <authorList>
            <person name="Julca I."/>
        </authorList>
    </citation>
    <scope>NUCLEOTIDE SEQUENCE</scope>
</reference>
<dbReference type="SMART" id="SM00668">
    <property type="entry name" value="CTLH"/>
    <property type="match status" value="1"/>
</dbReference>
<evidence type="ECO:0000256" key="3">
    <source>
        <dbReference type="PROSITE-ProRule" id="PRU00221"/>
    </source>
</evidence>
<dbReference type="Proteomes" id="UP001161247">
    <property type="component" value="Chromosome 2"/>
</dbReference>
<keyword evidence="2" id="KW-0677">Repeat</keyword>
<accession>A0AAV1CHK8</accession>
<dbReference type="FunFam" id="2.130.10.10:FF:000558">
    <property type="entry name" value="Topless-related protein 1"/>
    <property type="match status" value="1"/>
</dbReference>
<name>A0AAV1CHK8_OLDCO</name>
<dbReference type="PANTHER" id="PTHR44083">
    <property type="entry name" value="TOPLESS-RELATED PROTEIN 1-RELATED"/>
    <property type="match status" value="1"/>
</dbReference>
<dbReference type="Pfam" id="PF21359">
    <property type="entry name" value="zf_topless"/>
    <property type="match status" value="1"/>
</dbReference>
<dbReference type="PROSITE" id="PS00678">
    <property type="entry name" value="WD_REPEATS_1"/>
    <property type="match status" value="1"/>
</dbReference>
<dbReference type="InterPro" id="IPR006595">
    <property type="entry name" value="CTLH_C"/>
</dbReference>
<dbReference type="InterPro" id="IPR027728">
    <property type="entry name" value="Topless_fam"/>
</dbReference>
<dbReference type="InterPro" id="IPR036322">
    <property type="entry name" value="WD40_repeat_dom_sf"/>
</dbReference>
<sequence>MSSLSRELVFLILQFLDEEKFKETVHKLEQESGFFFNMKYFEDQVQAGEWEEVERYLSGFTKVEDNRYSMKIFFEIRKQKYLEALDKNDRAKAVEILCKDLKVFASFNEDLFKEITQLLTLENFRQNEQLSKYGDTKSARNIMLVELKKLIEANPLFRDKLTFPTFKASRLRTLINQSLNWQHQLCKNPRSNPDIKTLFTDHTCSSSNGARAPPPANSLLTGPVAKPGTFPPLAAHGPFQPVVSPSPSAIAGWMSGANHPIPHAAVAAGPPGMVQAPGAAAFLKHPRTPPGASAMDYQSADSEHLMKRLRVGPSDEVSFSGSAHSPSIYSPDDLPKTVGRILSQGSNVMSLDFHPQQQTVLLVGTNVGDISIWEVGSRERLAHKNFKVWDVSACSMQLQTTLVKDATISVNRCIWGPDGSILGVAFSKHIVQIYAYNPAGDLRPHFEIEAHIGGVNDIAFAHPNKQLCVVTCGDDKTIKVWDAVTSRRLYVFEGHEAPVYSVCPHYKENIQFIFSTAIDGKIKAWLYDCLGSRVDYDAPGLWCTTMAYSADGTRLFSCGTSKDGESHLVEWNESEGAVKRTYSGFRKRSLGVVQFDTTRNRFLAAGDEFQIKFWDMDNNNILTFTDADGGLPASPRLRFNKEGSLLAVTTNDNGIKILVNADGQRLLRMLDRSFEGSRGLSEAVNVKPAIAGSLGPIPPAPPILERNDRMQQSLSIANLAPMESSRVTDVKPRLSDNADRIKGWKFPDIAESGQLKTLKLPDTLAASKIVRLLYTNTGQGLLALAANAVHKLWKWQRNERNSSGKASASVMPLLWQPNSGAVMSNDLSETKPAEESAACIALSKNDSYVMSASGGKVSLFNMMTFKVMTTFMSPPPAATYLAFHPQDNNIIAIGMEDSTIQIYNVRVDEVKTKLKGHHKQITGLAFSPNLLVSSGADAQLCVWNIDGWEKKKTKPIQAPPGHASPLVGETKVQFHNDQSHVLVVHESQIAIYDTQLECLRSWYPRDSLSAAISSAIYSCDGQLIFTGFSDGAVGIFDSDGLRLRCRIAPTAYISPLITSNSGGNPFPVVIAAHPADPHQFALGMSDGGVHVIEPDADPKWGNLGSQDNGAMPSNPSNSALNSQPSETPSR</sequence>
<evidence type="ECO:0000313" key="7">
    <source>
        <dbReference type="Proteomes" id="UP001161247"/>
    </source>
</evidence>
<dbReference type="EMBL" id="OX459119">
    <property type="protein sequence ID" value="CAI9095179.1"/>
    <property type="molecule type" value="Genomic_DNA"/>
</dbReference>
<feature type="repeat" description="WD" evidence="3">
    <location>
        <begin position="448"/>
        <end position="491"/>
    </location>
</feature>
<dbReference type="Pfam" id="PF21889">
    <property type="entry name" value="TPR1-like_2nd"/>
    <property type="match status" value="1"/>
</dbReference>
<dbReference type="InterPro" id="IPR019775">
    <property type="entry name" value="WD40_repeat_CS"/>
</dbReference>
<dbReference type="InterPro" id="IPR054532">
    <property type="entry name" value="TPL_SMU1_LisH-like"/>
</dbReference>
<dbReference type="SMART" id="SM00320">
    <property type="entry name" value="WD40"/>
    <property type="match status" value="11"/>
</dbReference>
<dbReference type="Pfam" id="PF00400">
    <property type="entry name" value="WD40"/>
    <property type="match status" value="3"/>
</dbReference>
<evidence type="ECO:0000256" key="1">
    <source>
        <dbReference type="ARBA" id="ARBA00022574"/>
    </source>
</evidence>
<evidence type="ECO:0000256" key="2">
    <source>
        <dbReference type="ARBA" id="ARBA00022737"/>
    </source>
</evidence>
<proteinExistence type="predicted"/>
<dbReference type="PROSITE" id="PS50897">
    <property type="entry name" value="CTLH"/>
    <property type="match status" value="1"/>
</dbReference>
<dbReference type="InterPro" id="IPR015943">
    <property type="entry name" value="WD40/YVTN_repeat-like_dom_sf"/>
</dbReference>
<feature type="domain" description="CTLH" evidence="5">
    <location>
        <begin position="34"/>
        <end position="92"/>
    </location>
</feature>
<dbReference type="AlphaFoldDB" id="A0AAV1CHK8"/>
<dbReference type="PROSITE" id="PS50896">
    <property type="entry name" value="LISH"/>
    <property type="match status" value="1"/>
</dbReference>
<dbReference type="SMART" id="SM00667">
    <property type="entry name" value="LisH"/>
    <property type="match status" value="1"/>
</dbReference>